<keyword evidence="1" id="KW-1133">Transmembrane helix</keyword>
<gene>
    <name evidence="2" type="ordered locus">MTR_6g082130</name>
</gene>
<evidence type="ECO:0000313" key="2">
    <source>
        <dbReference type="EMBL" id="AES76595.1"/>
    </source>
</evidence>
<reference evidence="2 4" key="2">
    <citation type="journal article" date="2014" name="BMC Genomics">
        <title>An improved genome release (version Mt4.0) for the model legume Medicago truncatula.</title>
        <authorList>
            <person name="Tang H."/>
            <person name="Krishnakumar V."/>
            <person name="Bidwell S."/>
            <person name="Rosen B."/>
            <person name="Chan A."/>
            <person name="Zhou S."/>
            <person name="Gentzbittel L."/>
            <person name="Childs K.L."/>
            <person name="Yandell M."/>
            <person name="Gundlach H."/>
            <person name="Mayer K.F."/>
            <person name="Schwartz D.C."/>
            <person name="Town C.D."/>
        </authorList>
    </citation>
    <scope>GENOME REANNOTATION</scope>
    <source>
        <strain evidence="3 4">cv. Jemalong A17</strain>
    </source>
</reference>
<keyword evidence="1" id="KW-0472">Membrane</keyword>
<feature type="transmembrane region" description="Helical" evidence="1">
    <location>
        <begin position="12"/>
        <end position="32"/>
    </location>
</feature>
<keyword evidence="4" id="KW-1185">Reference proteome</keyword>
<keyword evidence="1 2" id="KW-0812">Transmembrane</keyword>
<dbReference type="EMBL" id="CM001222">
    <property type="protein sequence ID" value="AES76595.1"/>
    <property type="molecule type" value="Genomic_DNA"/>
</dbReference>
<evidence type="ECO:0000313" key="3">
    <source>
        <dbReference type="EnsemblPlants" id="AES76595"/>
    </source>
</evidence>
<accession>G7KM74</accession>
<dbReference type="OMA" id="FAFTFFA"/>
<dbReference type="PaxDb" id="3880-AES76595"/>
<dbReference type="EnsemblPlants" id="AES76595">
    <property type="protein sequence ID" value="AES76595"/>
    <property type="gene ID" value="MTR_6g082130"/>
</dbReference>
<evidence type="ECO:0000256" key="1">
    <source>
        <dbReference type="SAM" id="Phobius"/>
    </source>
</evidence>
<protein>
    <submittedName>
        <fullName evidence="2">Transmembrane protein, putative</fullName>
    </submittedName>
</protein>
<sequence>MAYIFNLFSISLRFLILMIIAFALFVQLAPFVSADMKIRKLGNSPSPPPPPIQNEHQGHP</sequence>
<dbReference type="Proteomes" id="UP000002051">
    <property type="component" value="Chromosome 6"/>
</dbReference>
<reference evidence="3" key="3">
    <citation type="submission" date="2015-04" db="UniProtKB">
        <authorList>
            <consortium name="EnsemblPlants"/>
        </authorList>
    </citation>
    <scope>IDENTIFICATION</scope>
    <source>
        <strain evidence="3">cv. Jemalong A17</strain>
    </source>
</reference>
<name>G7KM74_MEDTR</name>
<proteinExistence type="predicted"/>
<dbReference type="HOGENOM" id="CLU_2945237_0_0_1"/>
<reference evidence="2 4" key="1">
    <citation type="journal article" date="2011" name="Nature">
        <title>The Medicago genome provides insight into the evolution of rhizobial symbioses.</title>
        <authorList>
            <person name="Young N.D."/>
            <person name="Debelle F."/>
            <person name="Oldroyd G.E."/>
            <person name="Geurts R."/>
            <person name="Cannon S.B."/>
            <person name="Udvardi M.K."/>
            <person name="Benedito V.A."/>
            <person name="Mayer K.F."/>
            <person name="Gouzy J."/>
            <person name="Schoof H."/>
            <person name="Van de Peer Y."/>
            <person name="Proost S."/>
            <person name="Cook D.R."/>
            <person name="Meyers B.C."/>
            <person name="Spannagl M."/>
            <person name="Cheung F."/>
            <person name="De Mita S."/>
            <person name="Krishnakumar V."/>
            <person name="Gundlach H."/>
            <person name="Zhou S."/>
            <person name="Mudge J."/>
            <person name="Bharti A.K."/>
            <person name="Murray J.D."/>
            <person name="Naoumkina M.A."/>
            <person name="Rosen B."/>
            <person name="Silverstein K.A."/>
            <person name="Tang H."/>
            <person name="Rombauts S."/>
            <person name="Zhao P.X."/>
            <person name="Zhou P."/>
            <person name="Barbe V."/>
            <person name="Bardou P."/>
            <person name="Bechner M."/>
            <person name="Bellec A."/>
            <person name="Berger A."/>
            <person name="Berges H."/>
            <person name="Bidwell S."/>
            <person name="Bisseling T."/>
            <person name="Choisne N."/>
            <person name="Couloux A."/>
            <person name="Denny R."/>
            <person name="Deshpande S."/>
            <person name="Dai X."/>
            <person name="Doyle J.J."/>
            <person name="Dudez A.M."/>
            <person name="Farmer A.D."/>
            <person name="Fouteau S."/>
            <person name="Franken C."/>
            <person name="Gibelin C."/>
            <person name="Gish J."/>
            <person name="Goldstein S."/>
            <person name="Gonzalez A.J."/>
            <person name="Green P.J."/>
            <person name="Hallab A."/>
            <person name="Hartog M."/>
            <person name="Hua A."/>
            <person name="Humphray S.J."/>
            <person name="Jeong D.H."/>
            <person name="Jing Y."/>
            <person name="Jocker A."/>
            <person name="Kenton S.M."/>
            <person name="Kim D.J."/>
            <person name="Klee K."/>
            <person name="Lai H."/>
            <person name="Lang C."/>
            <person name="Lin S."/>
            <person name="Macmil S.L."/>
            <person name="Magdelenat G."/>
            <person name="Matthews L."/>
            <person name="McCorrison J."/>
            <person name="Monaghan E.L."/>
            <person name="Mun J.H."/>
            <person name="Najar F.Z."/>
            <person name="Nicholson C."/>
            <person name="Noirot C."/>
            <person name="O'Bleness M."/>
            <person name="Paule C.R."/>
            <person name="Poulain J."/>
            <person name="Prion F."/>
            <person name="Qin B."/>
            <person name="Qu C."/>
            <person name="Retzel E.F."/>
            <person name="Riddle C."/>
            <person name="Sallet E."/>
            <person name="Samain S."/>
            <person name="Samson N."/>
            <person name="Sanders I."/>
            <person name="Saurat O."/>
            <person name="Scarpelli C."/>
            <person name="Schiex T."/>
            <person name="Segurens B."/>
            <person name="Severin A.J."/>
            <person name="Sherrier D.J."/>
            <person name="Shi R."/>
            <person name="Sims S."/>
            <person name="Singer S.R."/>
            <person name="Sinharoy S."/>
            <person name="Sterck L."/>
            <person name="Viollet A."/>
            <person name="Wang B.B."/>
            <person name="Wang K."/>
            <person name="Wang M."/>
            <person name="Wang X."/>
            <person name="Warfsmann J."/>
            <person name="Weissenbach J."/>
            <person name="White D.D."/>
            <person name="White J.D."/>
            <person name="Wiley G.B."/>
            <person name="Wincker P."/>
            <person name="Xing Y."/>
            <person name="Yang L."/>
            <person name="Yao Z."/>
            <person name="Ying F."/>
            <person name="Zhai J."/>
            <person name="Zhou L."/>
            <person name="Zuber A."/>
            <person name="Denarie J."/>
            <person name="Dixon R.A."/>
            <person name="May G.D."/>
            <person name="Schwartz D.C."/>
            <person name="Rogers J."/>
            <person name="Quetier F."/>
            <person name="Town C.D."/>
            <person name="Roe B.A."/>
        </authorList>
    </citation>
    <scope>NUCLEOTIDE SEQUENCE [LARGE SCALE GENOMIC DNA]</scope>
    <source>
        <strain evidence="2">A17</strain>
        <strain evidence="3 4">cv. Jemalong A17</strain>
    </source>
</reference>
<organism evidence="2 4">
    <name type="scientific">Medicago truncatula</name>
    <name type="common">Barrel medic</name>
    <name type="synonym">Medicago tribuloides</name>
    <dbReference type="NCBI Taxonomy" id="3880"/>
    <lineage>
        <taxon>Eukaryota</taxon>
        <taxon>Viridiplantae</taxon>
        <taxon>Streptophyta</taxon>
        <taxon>Embryophyta</taxon>
        <taxon>Tracheophyta</taxon>
        <taxon>Spermatophyta</taxon>
        <taxon>Magnoliopsida</taxon>
        <taxon>eudicotyledons</taxon>
        <taxon>Gunneridae</taxon>
        <taxon>Pentapetalae</taxon>
        <taxon>rosids</taxon>
        <taxon>fabids</taxon>
        <taxon>Fabales</taxon>
        <taxon>Fabaceae</taxon>
        <taxon>Papilionoideae</taxon>
        <taxon>50 kb inversion clade</taxon>
        <taxon>NPAAA clade</taxon>
        <taxon>Hologalegina</taxon>
        <taxon>IRL clade</taxon>
        <taxon>Trifolieae</taxon>
        <taxon>Medicago</taxon>
    </lineage>
</organism>
<evidence type="ECO:0000313" key="4">
    <source>
        <dbReference type="Proteomes" id="UP000002051"/>
    </source>
</evidence>
<dbReference type="AlphaFoldDB" id="G7KM74"/>